<protein>
    <submittedName>
        <fullName evidence="2">Uncharacterized protein</fullName>
    </submittedName>
</protein>
<dbReference type="EMBL" id="SDMP01000004">
    <property type="protein sequence ID" value="RYR61720.1"/>
    <property type="molecule type" value="Genomic_DNA"/>
</dbReference>
<accession>A0A445DEY1</accession>
<keyword evidence="1" id="KW-0732">Signal</keyword>
<evidence type="ECO:0000313" key="3">
    <source>
        <dbReference type="Proteomes" id="UP000289738"/>
    </source>
</evidence>
<gene>
    <name evidence="2" type="ORF">Ahy_A04g018925</name>
</gene>
<dbReference type="Proteomes" id="UP000289738">
    <property type="component" value="Chromosome A04"/>
</dbReference>
<comment type="caution">
    <text evidence="2">The sequence shown here is derived from an EMBL/GenBank/DDBJ whole genome shotgun (WGS) entry which is preliminary data.</text>
</comment>
<feature type="signal peptide" evidence="1">
    <location>
        <begin position="1"/>
        <end position="18"/>
    </location>
</feature>
<dbReference type="AlphaFoldDB" id="A0A445DEY1"/>
<keyword evidence="3" id="KW-1185">Reference proteome</keyword>
<reference evidence="2 3" key="1">
    <citation type="submission" date="2019-01" db="EMBL/GenBank/DDBJ databases">
        <title>Sequencing of cultivated peanut Arachis hypogaea provides insights into genome evolution and oil improvement.</title>
        <authorList>
            <person name="Chen X."/>
        </authorList>
    </citation>
    <scope>NUCLEOTIDE SEQUENCE [LARGE SCALE GENOMIC DNA]</scope>
    <source>
        <strain evidence="3">cv. Fuhuasheng</strain>
        <tissue evidence="2">Leaves</tissue>
    </source>
</reference>
<name>A0A445DEY1_ARAHY</name>
<feature type="chain" id="PRO_5019348703" evidence="1">
    <location>
        <begin position="19"/>
        <end position="96"/>
    </location>
</feature>
<organism evidence="2 3">
    <name type="scientific">Arachis hypogaea</name>
    <name type="common">Peanut</name>
    <dbReference type="NCBI Taxonomy" id="3818"/>
    <lineage>
        <taxon>Eukaryota</taxon>
        <taxon>Viridiplantae</taxon>
        <taxon>Streptophyta</taxon>
        <taxon>Embryophyta</taxon>
        <taxon>Tracheophyta</taxon>
        <taxon>Spermatophyta</taxon>
        <taxon>Magnoliopsida</taxon>
        <taxon>eudicotyledons</taxon>
        <taxon>Gunneridae</taxon>
        <taxon>Pentapetalae</taxon>
        <taxon>rosids</taxon>
        <taxon>fabids</taxon>
        <taxon>Fabales</taxon>
        <taxon>Fabaceae</taxon>
        <taxon>Papilionoideae</taxon>
        <taxon>50 kb inversion clade</taxon>
        <taxon>dalbergioids sensu lato</taxon>
        <taxon>Dalbergieae</taxon>
        <taxon>Pterocarpus clade</taxon>
        <taxon>Arachis</taxon>
    </lineage>
</organism>
<evidence type="ECO:0000313" key="2">
    <source>
        <dbReference type="EMBL" id="RYR61720.1"/>
    </source>
</evidence>
<sequence>MAVAFGLSLGCLCLIVLGFGLRHKHNQQAFIIDVKRPISQRSIPWKLEGLLHDTRSSDAIFTTRNTIKIDDQIDGFAVDNIKNRRHKLSLFSLSIF</sequence>
<evidence type="ECO:0000256" key="1">
    <source>
        <dbReference type="SAM" id="SignalP"/>
    </source>
</evidence>
<proteinExistence type="predicted"/>